<evidence type="ECO:0000313" key="2">
    <source>
        <dbReference type="Proteomes" id="UP001469553"/>
    </source>
</evidence>
<comment type="caution">
    <text evidence="1">The sequence shown here is derived from an EMBL/GenBank/DDBJ whole genome shotgun (WGS) entry which is preliminary data.</text>
</comment>
<evidence type="ECO:0000313" key="1">
    <source>
        <dbReference type="EMBL" id="MEQ2308957.1"/>
    </source>
</evidence>
<sequence length="100" mass="11358">MHKLQLKCWSQMEAVAVGFSAPRQLYGVHLGLSQVSEKKASGLKKGIRLKSFRQFLHMMQIHHRHATLAEREVIDVTKKTVQAHQVALPFLCTFATVVSY</sequence>
<accession>A0ABV0ZT13</accession>
<dbReference type="Proteomes" id="UP001469553">
    <property type="component" value="Unassembled WGS sequence"/>
</dbReference>
<dbReference type="EMBL" id="JAHRIP010070413">
    <property type="protein sequence ID" value="MEQ2308957.1"/>
    <property type="molecule type" value="Genomic_DNA"/>
</dbReference>
<organism evidence="1 2">
    <name type="scientific">Ameca splendens</name>
    <dbReference type="NCBI Taxonomy" id="208324"/>
    <lineage>
        <taxon>Eukaryota</taxon>
        <taxon>Metazoa</taxon>
        <taxon>Chordata</taxon>
        <taxon>Craniata</taxon>
        <taxon>Vertebrata</taxon>
        <taxon>Euteleostomi</taxon>
        <taxon>Actinopterygii</taxon>
        <taxon>Neopterygii</taxon>
        <taxon>Teleostei</taxon>
        <taxon>Neoteleostei</taxon>
        <taxon>Acanthomorphata</taxon>
        <taxon>Ovalentaria</taxon>
        <taxon>Atherinomorphae</taxon>
        <taxon>Cyprinodontiformes</taxon>
        <taxon>Goodeidae</taxon>
        <taxon>Ameca</taxon>
    </lineage>
</organism>
<protein>
    <submittedName>
        <fullName evidence="1">Uncharacterized protein</fullName>
    </submittedName>
</protein>
<name>A0ABV0ZT13_9TELE</name>
<proteinExistence type="predicted"/>
<reference evidence="1 2" key="1">
    <citation type="submission" date="2021-06" db="EMBL/GenBank/DDBJ databases">
        <authorList>
            <person name="Palmer J.M."/>
        </authorList>
    </citation>
    <scope>NUCLEOTIDE SEQUENCE [LARGE SCALE GENOMIC DNA]</scope>
    <source>
        <strain evidence="1 2">AS_MEX2019</strain>
        <tissue evidence="1">Muscle</tissue>
    </source>
</reference>
<gene>
    <name evidence="1" type="ORF">AMECASPLE_033568</name>
</gene>
<keyword evidence="2" id="KW-1185">Reference proteome</keyword>